<evidence type="ECO:0008006" key="2">
    <source>
        <dbReference type="Google" id="ProtNLM"/>
    </source>
</evidence>
<dbReference type="Gene3D" id="3.40.50.300">
    <property type="entry name" value="P-loop containing nucleotide triphosphate hydrolases"/>
    <property type="match status" value="1"/>
</dbReference>
<comment type="caution">
    <text evidence="1">The sequence shown here is derived from an EMBL/GenBank/DDBJ whole genome shotgun (WGS) entry which is preliminary data.</text>
</comment>
<sequence length="274" mass="31474">MRNINILSLVQAYSSLQKESYESFLHYHGIKLKNEEVKDLASLVKALSDQSSKKDIFNQFYVGYLIPQIGKEFDLLRFGKESIINIELKKTSTPAKIQKQLKRNKYYLSFIEKKIHNYCFQSDTGELFYLSDTDELKNADFSYLIKLLEDQKIENISNIDILFNPSNYLVSPFNSTEKFIKNEYFLTKQQETVKVEILNTIENETTASFISVTGSAGTGKTLLTYDIAKKLRLDGKKPLIIHCGILNDGQHNLKNEHGWDITSDLLPTCTTNLN</sequence>
<reference evidence="1" key="1">
    <citation type="submission" date="2016-10" db="EMBL/GenBank/DDBJ databases">
        <title>Sequence of Gallionella enrichment culture.</title>
        <authorList>
            <person name="Poehlein A."/>
            <person name="Muehling M."/>
            <person name="Daniel R."/>
        </authorList>
    </citation>
    <scope>NUCLEOTIDE SEQUENCE</scope>
</reference>
<proteinExistence type="predicted"/>
<organism evidence="1">
    <name type="scientific">mine drainage metagenome</name>
    <dbReference type="NCBI Taxonomy" id="410659"/>
    <lineage>
        <taxon>unclassified sequences</taxon>
        <taxon>metagenomes</taxon>
        <taxon>ecological metagenomes</taxon>
    </lineage>
</organism>
<dbReference type="InterPro" id="IPR027417">
    <property type="entry name" value="P-loop_NTPase"/>
</dbReference>
<dbReference type="SUPFAM" id="SSF52540">
    <property type="entry name" value="P-loop containing nucleoside triphosphate hydrolases"/>
    <property type="match status" value="1"/>
</dbReference>
<dbReference type="AlphaFoldDB" id="A0A1J5RT85"/>
<accession>A0A1J5RT85</accession>
<evidence type="ECO:0000313" key="1">
    <source>
        <dbReference type="EMBL" id="OIQ95292.1"/>
    </source>
</evidence>
<gene>
    <name evidence="1" type="ORF">GALL_227710</name>
</gene>
<protein>
    <recommendedName>
        <fullName evidence="2">Schlafen group 3-like DNA/RNA helicase domain-containing protein</fullName>
    </recommendedName>
</protein>
<dbReference type="EMBL" id="MLJW01000170">
    <property type="protein sequence ID" value="OIQ95292.1"/>
    <property type="molecule type" value="Genomic_DNA"/>
</dbReference>
<name>A0A1J5RT85_9ZZZZ</name>